<evidence type="ECO:0000313" key="3">
    <source>
        <dbReference type="Proteomes" id="UP000186601"/>
    </source>
</evidence>
<accession>A0A2R6S6P5</accession>
<protein>
    <recommendedName>
        <fullName evidence="1">Nudix hydrolase domain-containing protein</fullName>
    </recommendedName>
</protein>
<dbReference type="Gene3D" id="3.90.79.10">
    <property type="entry name" value="Nucleoside Triphosphate Pyrophosphohydrolase"/>
    <property type="match status" value="1"/>
</dbReference>
<dbReference type="InterPro" id="IPR000086">
    <property type="entry name" value="NUDIX_hydrolase_dom"/>
</dbReference>
<sequence length="317" mass="34536">MAILGMPPIAPVSVFSSRSQECIKRLVAHNAESLDTLVNSIPLLQLTSQTHRTAKYISRTTAKMRRAAVLVLLYEEHGHLRVLLTTRAKTLRSHPGQTALPGGATDDTDKDIVETAYREAYEEVGLPLQHPSIHTLCTLRPFLAWTRSLILVTPVVAVVADPTILSGLKASPGEVELIFTHPLEAILDPPLSSEEPLVAPNSKLWPSDAEFYNYTDSEWTWLGNSTYRMHRFRSAAASITGLTSEILIMAASIAYGRLPSFECYAPGQLTTINETLAALDPAGFFTWTQSFAQRGTKVGPTQQQVTVSGIAGVVSLA</sequence>
<dbReference type="Proteomes" id="UP000186601">
    <property type="component" value="Unassembled WGS sequence"/>
</dbReference>
<dbReference type="CDD" id="cd03426">
    <property type="entry name" value="NUDIX_CoAse_Nudt7"/>
    <property type="match status" value="1"/>
</dbReference>
<gene>
    <name evidence="2" type="ORF">PHLCEN_2v215</name>
</gene>
<dbReference type="InterPro" id="IPR045121">
    <property type="entry name" value="CoAse"/>
</dbReference>
<keyword evidence="3" id="KW-1185">Reference proteome</keyword>
<dbReference type="PANTHER" id="PTHR12992">
    <property type="entry name" value="NUDIX HYDROLASE"/>
    <property type="match status" value="1"/>
</dbReference>
<dbReference type="OrthoDB" id="10260614at2759"/>
<comment type="caution">
    <text evidence="2">The sequence shown here is derived from an EMBL/GenBank/DDBJ whole genome shotgun (WGS) entry which is preliminary data.</text>
</comment>
<evidence type="ECO:0000259" key="1">
    <source>
        <dbReference type="PROSITE" id="PS51462"/>
    </source>
</evidence>
<organism evidence="2 3">
    <name type="scientific">Hermanssonia centrifuga</name>
    <dbReference type="NCBI Taxonomy" id="98765"/>
    <lineage>
        <taxon>Eukaryota</taxon>
        <taxon>Fungi</taxon>
        <taxon>Dikarya</taxon>
        <taxon>Basidiomycota</taxon>
        <taxon>Agaricomycotina</taxon>
        <taxon>Agaricomycetes</taxon>
        <taxon>Polyporales</taxon>
        <taxon>Meruliaceae</taxon>
        <taxon>Hermanssonia</taxon>
    </lineage>
</organism>
<dbReference type="SUPFAM" id="SSF55811">
    <property type="entry name" value="Nudix"/>
    <property type="match status" value="1"/>
</dbReference>
<reference evidence="2 3" key="1">
    <citation type="submission" date="2018-02" db="EMBL/GenBank/DDBJ databases">
        <title>Genome sequence of the basidiomycete white-rot fungus Phlebia centrifuga.</title>
        <authorList>
            <person name="Granchi Z."/>
            <person name="Peng M."/>
            <person name="de Vries R.P."/>
            <person name="Hilden K."/>
            <person name="Makela M.R."/>
            <person name="Grigoriev I."/>
            <person name="Riley R."/>
        </authorList>
    </citation>
    <scope>NUCLEOTIDE SEQUENCE [LARGE SCALE GENOMIC DNA]</scope>
    <source>
        <strain evidence="2 3">FBCC195</strain>
    </source>
</reference>
<dbReference type="PROSITE" id="PS51462">
    <property type="entry name" value="NUDIX"/>
    <property type="match status" value="1"/>
</dbReference>
<dbReference type="InterPro" id="IPR015797">
    <property type="entry name" value="NUDIX_hydrolase-like_dom_sf"/>
</dbReference>
<dbReference type="PANTHER" id="PTHR12992:SF45">
    <property type="entry name" value="NUDIX HYDROLASE DOMAIN-CONTAINING PROTEIN"/>
    <property type="match status" value="1"/>
</dbReference>
<dbReference type="Pfam" id="PF00293">
    <property type="entry name" value="NUDIX"/>
    <property type="match status" value="1"/>
</dbReference>
<dbReference type="GO" id="GO:0015938">
    <property type="term" value="P:coenzyme A catabolic process"/>
    <property type="evidence" value="ECO:0007669"/>
    <property type="project" value="TreeGrafter"/>
</dbReference>
<proteinExistence type="predicted"/>
<evidence type="ECO:0000313" key="2">
    <source>
        <dbReference type="EMBL" id="PSS37958.1"/>
    </source>
</evidence>
<name>A0A2R6S6P5_9APHY</name>
<feature type="domain" description="Nudix hydrolase" evidence="1">
    <location>
        <begin position="64"/>
        <end position="204"/>
    </location>
</feature>
<dbReference type="STRING" id="98765.A0A2R6S6P5"/>
<dbReference type="EMBL" id="MLYV02000016">
    <property type="protein sequence ID" value="PSS37958.1"/>
    <property type="molecule type" value="Genomic_DNA"/>
</dbReference>
<dbReference type="AlphaFoldDB" id="A0A2R6S6P5"/>
<dbReference type="GO" id="GO:0010945">
    <property type="term" value="F:coenzyme A diphosphatase activity"/>
    <property type="evidence" value="ECO:0007669"/>
    <property type="project" value="InterPro"/>
</dbReference>